<keyword evidence="1" id="KW-0812">Transmembrane</keyword>
<comment type="caution">
    <text evidence="2">The sequence shown here is derived from an EMBL/GenBank/DDBJ whole genome shotgun (WGS) entry which is preliminary data.</text>
</comment>
<protein>
    <submittedName>
        <fullName evidence="2">Uncharacterized protein</fullName>
    </submittedName>
</protein>
<evidence type="ECO:0000313" key="3">
    <source>
        <dbReference type="Proteomes" id="UP001258945"/>
    </source>
</evidence>
<gene>
    <name evidence="2" type="ORF">RQ831_19560</name>
</gene>
<dbReference type="EMBL" id="JAVVDO010000048">
    <property type="protein sequence ID" value="MDT8333254.1"/>
    <property type="molecule type" value="Genomic_DNA"/>
</dbReference>
<keyword evidence="3" id="KW-1185">Reference proteome</keyword>
<keyword evidence="1" id="KW-1133">Transmembrane helix</keyword>
<dbReference type="RefSeq" id="WP_314284515.1">
    <property type="nucleotide sequence ID" value="NZ_JAVVDO010000048.1"/>
</dbReference>
<proteinExistence type="predicted"/>
<accession>A0ABU3MLL7</accession>
<reference evidence="2 3" key="1">
    <citation type="journal article" date="2019" name="Microb. Pathog.">
        <title>Comparison of VITEK 2, MALDI-TOF MS, 16S rRNA gene sequencing, and whole-genome sequencing for identification of Roseomonas mucosa.</title>
        <authorList>
            <person name="Rudolph W.W."/>
            <person name="Gunzer F."/>
            <person name="Trauth M."/>
            <person name="Bunk B."/>
            <person name="Bigge R."/>
            <person name="Schrottner P."/>
        </authorList>
    </citation>
    <scope>NUCLEOTIDE SEQUENCE [LARGE SCALE GENOMIC DNA]</scope>
    <source>
        <strain evidence="2 3">DSM 103800</strain>
    </source>
</reference>
<dbReference type="Proteomes" id="UP001258945">
    <property type="component" value="Unassembled WGS sequence"/>
</dbReference>
<name>A0ABU3MLL7_9PROT</name>
<keyword evidence="1" id="KW-0472">Membrane</keyword>
<feature type="transmembrane region" description="Helical" evidence="1">
    <location>
        <begin position="39"/>
        <end position="61"/>
    </location>
</feature>
<feature type="transmembrane region" description="Helical" evidence="1">
    <location>
        <begin position="73"/>
        <end position="95"/>
    </location>
</feature>
<evidence type="ECO:0000256" key="1">
    <source>
        <dbReference type="SAM" id="Phobius"/>
    </source>
</evidence>
<sequence length="99" mass="10778">MSSMISKEPEHLAGESFPRRHQDIAGLASNSLRWLGRGAVVMATLCLLFAWSFVGSLLMGLRTPVTTQPRLAMLWAVVAMAIVLGGFVIELLVLARPDE</sequence>
<evidence type="ECO:0000313" key="2">
    <source>
        <dbReference type="EMBL" id="MDT8333254.1"/>
    </source>
</evidence>
<organism evidence="2 3">
    <name type="scientific">Roseomonas gilardii</name>
    <dbReference type="NCBI Taxonomy" id="257708"/>
    <lineage>
        <taxon>Bacteria</taxon>
        <taxon>Pseudomonadati</taxon>
        <taxon>Pseudomonadota</taxon>
        <taxon>Alphaproteobacteria</taxon>
        <taxon>Acetobacterales</taxon>
        <taxon>Roseomonadaceae</taxon>
        <taxon>Roseomonas</taxon>
    </lineage>
</organism>